<dbReference type="EMBL" id="JXTC01000496">
    <property type="protein sequence ID" value="PON49712.1"/>
    <property type="molecule type" value="Genomic_DNA"/>
</dbReference>
<feature type="chain" id="PRO_5015138428" description="Hydroxyproline-rich glycoprotein family protein" evidence="2">
    <location>
        <begin position="29"/>
        <end position="157"/>
    </location>
</feature>
<dbReference type="PRINTS" id="PR01217">
    <property type="entry name" value="PRICHEXTENSN"/>
</dbReference>
<reference evidence="4" key="1">
    <citation type="submission" date="2016-06" db="EMBL/GenBank/DDBJ databases">
        <title>Parallel loss of symbiosis genes in relatives of nitrogen-fixing non-legume Parasponia.</title>
        <authorList>
            <person name="Van Velzen R."/>
            <person name="Holmer R."/>
            <person name="Bu F."/>
            <person name="Rutten L."/>
            <person name="Van Zeijl A."/>
            <person name="Liu W."/>
            <person name="Santuari L."/>
            <person name="Cao Q."/>
            <person name="Sharma T."/>
            <person name="Shen D."/>
            <person name="Roswanjaya Y."/>
            <person name="Wardhani T."/>
            <person name="Kalhor M.S."/>
            <person name="Jansen J."/>
            <person name="Van den Hoogen J."/>
            <person name="Gungor B."/>
            <person name="Hartog M."/>
            <person name="Hontelez J."/>
            <person name="Verver J."/>
            <person name="Yang W.-C."/>
            <person name="Schijlen E."/>
            <person name="Repin R."/>
            <person name="Schilthuizen M."/>
            <person name="Schranz E."/>
            <person name="Heidstra R."/>
            <person name="Miyata K."/>
            <person name="Fedorova E."/>
            <person name="Kohlen W."/>
            <person name="Bisseling T."/>
            <person name="Smit S."/>
            <person name="Geurts R."/>
        </authorList>
    </citation>
    <scope>NUCLEOTIDE SEQUENCE [LARGE SCALE GENOMIC DNA]</scope>
    <source>
        <strain evidence="4">cv. RG33-2</strain>
    </source>
</reference>
<evidence type="ECO:0000256" key="1">
    <source>
        <dbReference type="SAM" id="MobiDB-lite"/>
    </source>
</evidence>
<dbReference type="Proteomes" id="UP000237000">
    <property type="component" value="Unassembled WGS sequence"/>
</dbReference>
<evidence type="ECO:0000256" key="2">
    <source>
        <dbReference type="SAM" id="SignalP"/>
    </source>
</evidence>
<evidence type="ECO:0008006" key="5">
    <source>
        <dbReference type="Google" id="ProtNLM"/>
    </source>
</evidence>
<dbReference type="OrthoDB" id="10643765at2759"/>
<gene>
    <name evidence="3" type="ORF">TorRG33x02_316460</name>
</gene>
<accession>A0A2P5BLN2</accession>
<keyword evidence="4" id="KW-1185">Reference proteome</keyword>
<name>A0A2P5BLN2_TREOI</name>
<dbReference type="AlphaFoldDB" id="A0A2P5BLN2"/>
<keyword evidence="2" id="KW-0732">Signal</keyword>
<feature type="compositionally biased region" description="Basic and acidic residues" evidence="1">
    <location>
        <begin position="72"/>
        <end position="126"/>
    </location>
</feature>
<sequence>MRSSLLLQGALLGLWLCMFAVSFSHVSSEATEIKEEDTFLPPKRAYFKRHHGFFHHPIPGFKKPLPQPVPIHKPEPKPEAKPKPKSESKPKPKAESKPKPKPKSESKPKPKLESKPKPKSEPKPEPKPIIPIYKPHPHPFFKKPLFHHPIFKKPLPP</sequence>
<feature type="region of interest" description="Disordered" evidence="1">
    <location>
        <begin position="57"/>
        <end position="134"/>
    </location>
</feature>
<evidence type="ECO:0000313" key="3">
    <source>
        <dbReference type="EMBL" id="PON49712.1"/>
    </source>
</evidence>
<evidence type="ECO:0000313" key="4">
    <source>
        <dbReference type="Proteomes" id="UP000237000"/>
    </source>
</evidence>
<organism evidence="3 4">
    <name type="scientific">Trema orientale</name>
    <name type="common">Charcoal tree</name>
    <name type="synonym">Celtis orientalis</name>
    <dbReference type="NCBI Taxonomy" id="63057"/>
    <lineage>
        <taxon>Eukaryota</taxon>
        <taxon>Viridiplantae</taxon>
        <taxon>Streptophyta</taxon>
        <taxon>Embryophyta</taxon>
        <taxon>Tracheophyta</taxon>
        <taxon>Spermatophyta</taxon>
        <taxon>Magnoliopsida</taxon>
        <taxon>eudicotyledons</taxon>
        <taxon>Gunneridae</taxon>
        <taxon>Pentapetalae</taxon>
        <taxon>rosids</taxon>
        <taxon>fabids</taxon>
        <taxon>Rosales</taxon>
        <taxon>Cannabaceae</taxon>
        <taxon>Trema</taxon>
    </lineage>
</organism>
<proteinExistence type="predicted"/>
<comment type="caution">
    <text evidence="3">The sequence shown here is derived from an EMBL/GenBank/DDBJ whole genome shotgun (WGS) entry which is preliminary data.</text>
</comment>
<feature type="signal peptide" evidence="2">
    <location>
        <begin position="1"/>
        <end position="28"/>
    </location>
</feature>
<protein>
    <recommendedName>
        <fullName evidence="5">Hydroxyproline-rich glycoprotein family protein</fullName>
    </recommendedName>
</protein>
<dbReference type="InParanoid" id="A0A2P5BLN2"/>